<evidence type="ECO:0008006" key="4">
    <source>
        <dbReference type="Google" id="ProtNLM"/>
    </source>
</evidence>
<evidence type="ECO:0000313" key="3">
    <source>
        <dbReference type="Proteomes" id="UP000507470"/>
    </source>
</evidence>
<dbReference type="SUPFAM" id="SSF52058">
    <property type="entry name" value="L domain-like"/>
    <property type="match status" value="1"/>
</dbReference>
<dbReference type="Gene3D" id="3.80.10.10">
    <property type="entry name" value="Ribonuclease Inhibitor"/>
    <property type="match status" value="1"/>
</dbReference>
<dbReference type="PRINTS" id="PR00019">
    <property type="entry name" value="LEURICHRPT"/>
</dbReference>
<dbReference type="InterPro" id="IPR032675">
    <property type="entry name" value="LRR_dom_sf"/>
</dbReference>
<sequence length="232" mass="27100">MVRIIIYSVIYIVIQCDEISRSSDCDIKYVFNGNLGVKIADCKNRGLQFIPQDLPWDINVLDMSSNQLKSIENSSLISYTHLHELNVRKNQLKHLSDKSFQVLHNLAVLDMSHNLLDLSYTYSAELFFPIQHLTKLDIRSNMPQPENYDKEFDYPDHAFGVLRELTFLGIDMMPVPIFGSGFSPMKKVRKLYFQSCYLVRLSNETFQKFSSSVKEFYLRNCRLNFVKQKMTL</sequence>
<protein>
    <recommendedName>
        <fullName evidence="4">LINGO</fullName>
    </recommendedName>
</protein>
<dbReference type="OrthoDB" id="10008953at2759"/>
<dbReference type="GO" id="GO:0005615">
    <property type="term" value="C:extracellular space"/>
    <property type="evidence" value="ECO:0007669"/>
    <property type="project" value="TreeGrafter"/>
</dbReference>
<name>A0A6J8F2I4_MYTCO</name>
<dbReference type="Proteomes" id="UP000507470">
    <property type="component" value="Unassembled WGS sequence"/>
</dbReference>
<gene>
    <name evidence="2" type="ORF">MCOR_57512</name>
</gene>
<accession>A0A6J8F2I4</accession>
<proteinExistence type="predicted"/>
<dbReference type="AlphaFoldDB" id="A0A6J8F2I4"/>
<dbReference type="InterPro" id="IPR050328">
    <property type="entry name" value="Dev_Immune_Receptor"/>
</dbReference>
<keyword evidence="1" id="KW-0732">Signal</keyword>
<evidence type="ECO:0000256" key="1">
    <source>
        <dbReference type="ARBA" id="ARBA00022729"/>
    </source>
</evidence>
<dbReference type="PANTHER" id="PTHR24373:SF384">
    <property type="entry name" value="LEUCINE RICH REPEAT CONTAINING 38"/>
    <property type="match status" value="1"/>
</dbReference>
<dbReference type="Pfam" id="PF13855">
    <property type="entry name" value="LRR_8"/>
    <property type="match status" value="1"/>
</dbReference>
<dbReference type="GO" id="GO:0031012">
    <property type="term" value="C:extracellular matrix"/>
    <property type="evidence" value="ECO:0007669"/>
    <property type="project" value="TreeGrafter"/>
</dbReference>
<dbReference type="EMBL" id="CACVKT020010286">
    <property type="protein sequence ID" value="CAC5425721.1"/>
    <property type="molecule type" value="Genomic_DNA"/>
</dbReference>
<dbReference type="PANTHER" id="PTHR24373">
    <property type="entry name" value="SLIT RELATED LEUCINE-RICH REPEAT NEURONAL PROTEIN"/>
    <property type="match status" value="1"/>
</dbReference>
<reference evidence="2 3" key="1">
    <citation type="submission" date="2020-06" db="EMBL/GenBank/DDBJ databases">
        <authorList>
            <person name="Li R."/>
            <person name="Bekaert M."/>
        </authorList>
    </citation>
    <scope>NUCLEOTIDE SEQUENCE [LARGE SCALE GENOMIC DNA]</scope>
    <source>
        <strain evidence="3">wild</strain>
    </source>
</reference>
<organism evidence="2 3">
    <name type="scientific">Mytilus coruscus</name>
    <name type="common">Sea mussel</name>
    <dbReference type="NCBI Taxonomy" id="42192"/>
    <lineage>
        <taxon>Eukaryota</taxon>
        <taxon>Metazoa</taxon>
        <taxon>Spiralia</taxon>
        <taxon>Lophotrochozoa</taxon>
        <taxon>Mollusca</taxon>
        <taxon>Bivalvia</taxon>
        <taxon>Autobranchia</taxon>
        <taxon>Pteriomorphia</taxon>
        <taxon>Mytilida</taxon>
        <taxon>Mytiloidea</taxon>
        <taxon>Mytilidae</taxon>
        <taxon>Mytilinae</taxon>
        <taxon>Mytilus</taxon>
    </lineage>
</organism>
<dbReference type="InterPro" id="IPR001611">
    <property type="entry name" value="Leu-rich_rpt"/>
</dbReference>
<keyword evidence="3" id="KW-1185">Reference proteome</keyword>
<evidence type="ECO:0000313" key="2">
    <source>
        <dbReference type="EMBL" id="CAC5425721.1"/>
    </source>
</evidence>